<gene>
    <name evidence="1" type="ORF">PUN28_011728</name>
</gene>
<evidence type="ECO:0000313" key="1">
    <source>
        <dbReference type="EMBL" id="KAL0114623.1"/>
    </source>
</evidence>
<name>A0AAW2FHP3_9HYME</name>
<keyword evidence="2" id="KW-1185">Reference proteome</keyword>
<reference evidence="1 2" key="1">
    <citation type="submission" date="2023-03" db="EMBL/GenBank/DDBJ databases">
        <title>High recombination rates correlate with genetic variation in Cardiocondyla obscurior ants.</title>
        <authorList>
            <person name="Errbii M."/>
        </authorList>
    </citation>
    <scope>NUCLEOTIDE SEQUENCE [LARGE SCALE GENOMIC DNA]</scope>
    <source>
        <strain evidence="1">Alpha-2009</strain>
        <tissue evidence="1">Whole body</tissue>
    </source>
</reference>
<evidence type="ECO:0000313" key="2">
    <source>
        <dbReference type="Proteomes" id="UP001430953"/>
    </source>
</evidence>
<proteinExistence type="predicted"/>
<dbReference type="AlphaFoldDB" id="A0AAW2FHP3"/>
<dbReference type="EMBL" id="JADYXP020000011">
    <property type="protein sequence ID" value="KAL0114623.1"/>
    <property type="molecule type" value="Genomic_DNA"/>
</dbReference>
<organism evidence="1 2">
    <name type="scientific">Cardiocondyla obscurior</name>
    <dbReference type="NCBI Taxonomy" id="286306"/>
    <lineage>
        <taxon>Eukaryota</taxon>
        <taxon>Metazoa</taxon>
        <taxon>Ecdysozoa</taxon>
        <taxon>Arthropoda</taxon>
        <taxon>Hexapoda</taxon>
        <taxon>Insecta</taxon>
        <taxon>Pterygota</taxon>
        <taxon>Neoptera</taxon>
        <taxon>Endopterygota</taxon>
        <taxon>Hymenoptera</taxon>
        <taxon>Apocrita</taxon>
        <taxon>Aculeata</taxon>
        <taxon>Formicoidea</taxon>
        <taxon>Formicidae</taxon>
        <taxon>Myrmicinae</taxon>
        <taxon>Cardiocondyla</taxon>
    </lineage>
</organism>
<protein>
    <submittedName>
        <fullName evidence="1">Uncharacterized protein</fullName>
    </submittedName>
</protein>
<dbReference type="Proteomes" id="UP001430953">
    <property type="component" value="Unassembled WGS sequence"/>
</dbReference>
<comment type="caution">
    <text evidence="1">The sequence shown here is derived from an EMBL/GenBank/DDBJ whole genome shotgun (WGS) entry which is preliminary data.</text>
</comment>
<sequence>MNERYKYNRICNAFDVDVIVMSFCRRTNSRPINSNFPRSEKPQLTVSRNIRQLIPRIFRPPLPPLKFCAIKLMHARLSNFARLFADRKMNDEMEIREVPAWISGHSRTNENLYPRFFHSSYLSLRVNIGQSLFSVTYIISQRLLVS</sequence>
<accession>A0AAW2FHP3</accession>